<keyword evidence="3 11" id="KW-0633">Potassium transport</keyword>
<dbReference type="AlphaFoldDB" id="A0A848IEL5"/>
<dbReference type="Proteomes" id="UP000544134">
    <property type="component" value="Unassembled WGS sequence"/>
</dbReference>
<evidence type="ECO:0000256" key="4">
    <source>
        <dbReference type="ARBA" id="ARBA00022692"/>
    </source>
</evidence>
<organism evidence="12 13">
    <name type="scientific">Paraburkholderia polaris</name>
    <dbReference type="NCBI Taxonomy" id="2728848"/>
    <lineage>
        <taxon>Bacteria</taxon>
        <taxon>Pseudomonadati</taxon>
        <taxon>Pseudomonadota</taxon>
        <taxon>Betaproteobacteria</taxon>
        <taxon>Burkholderiales</taxon>
        <taxon>Burkholderiaceae</taxon>
        <taxon>Paraburkholderia</taxon>
    </lineage>
</organism>
<protein>
    <recommendedName>
        <fullName evidence="11">Potassium-transporting ATPase KdpC subunit</fullName>
    </recommendedName>
    <alternativeName>
        <fullName evidence="11">ATP phosphohydrolase [potassium-transporting] C chain</fullName>
    </alternativeName>
    <alternativeName>
        <fullName evidence="11">Potassium-binding and translocating subunit C</fullName>
    </alternativeName>
    <alternativeName>
        <fullName evidence="11">Potassium-translocating ATPase C chain</fullName>
    </alternativeName>
</protein>
<evidence type="ECO:0000256" key="8">
    <source>
        <dbReference type="ARBA" id="ARBA00022989"/>
    </source>
</evidence>
<evidence type="ECO:0000256" key="1">
    <source>
        <dbReference type="ARBA" id="ARBA00022448"/>
    </source>
</evidence>
<dbReference type="PANTHER" id="PTHR30042:SF2">
    <property type="entry name" value="POTASSIUM-TRANSPORTING ATPASE KDPC SUBUNIT"/>
    <property type="match status" value="1"/>
</dbReference>
<dbReference type="GO" id="GO:0005524">
    <property type="term" value="F:ATP binding"/>
    <property type="evidence" value="ECO:0007669"/>
    <property type="project" value="UniProtKB-UniRule"/>
</dbReference>
<keyword evidence="10 11" id="KW-0472">Membrane</keyword>
<dbReference type="NCBIfam" id="NF001454">
    <property type="entry name" value="PRK00315.1"/>
    <property type="match status" value="1"/>
</dbReference>
<dbReference type="RefSeq" id="WP_169485042.1">
    <property type="nucleotide sequence ID" value="NZ_JABBGJ010000007.1"/>
</dbReference>
<evidence type="ECO:0000256" key="9">
    <source>
        <dbReference type="ARBA" id="ARBA00023065"/>
    </source>
</evidence>
<comment type="function">
    <text evidence="11">Part of the high-affinity ATP-driven potassium transport (or Kdp) system, which catalyzes the hydrolysis of ATP coupled with the electrogenic transport of potassium into the cytoplasm. This subunit acts as a catalytic chaperone that increases the ATP-binding affinity of the ATP-hydrolyzing subunit KdpB by the formation of a transient KdpB/KdpC/ATP ternary complex.</text>
</comment>
<keyword evidence="1 11" id="KW-0813">Transport</keyword>
<evidence type="ECO:0000256" key="7">
    <source>
        <dbReference type="ARBA" id="ARBA00022958"/>
    </source>
</evidence>
<proteinExistence type="inferred from homology"/>
<keyword evidence="13" id="KW-1185">Reference proteome</keyword>
<keyword evidence="2 11" id="KW-1003">Cell membrane</keyword>
<keyword evidence="6 11" id="KW-0067">ATP-binding</keyword>
<evidence type="ECO:0000256" key="2">
    <source>
        <dbReference type="ARBA" id="ARBA00022475"/>
    </source>
</evidence>
<gene>
    <name evidence="11 12" type="primary">kdpC</name>
    <name evidence="12" type="ORF">HHL24_08445</name>
</gene>
<sequence>MKTLIRPVLVLFILMTVITGVLYPIVVTAIGQAAFGRQANGSLLEKNGKAAGSVLIGQQFDAPYYFWGRLSATTPQPYNAQNSGGSNLGPTNPALADEIKGRLDALKAAGNDMSQPVPVDLVTSSGSGLDPEISPAAAAYQVARVAKARGLPLDQVADLVGRNTSGRQFGIFGEARVNVLKLNLALDDLKPMH</sequence>
<dbReference type="InterPro" id="IPR003820">
    <property type="entry name" value="KdpC"/>
</dbReference>
<reference evidence="12 13" key="1">
    <citation type="submission" date="2020-04" db="EMBL/GenBank/DDBJ databases">
        <title>Paraburkholderia sp. RP-4-7 isolated from soil.</title>
        <authorList>
            <person name="Dahal R.H."/>
        </authorList>
    </citation>
    <scope>NUCLEOTIDE SEQUENCE [LARGE SCALE GENOMIC DNA]</scope>
    <source>
        <strain evidence="12 13">RP-4-7</strain>
    </source>
</reference>
<evidence type="ECO:0000256" key="11">
    <source>
        <dbReference type="HAMAP-Rule" id="MF_00276"/>
    </source>
</evidence>
<dbReference type="EMBL" id="JABBGJ010000007">
    <property type="protein sequence ID" value="NML97976.1"/>
    <property type="molecule type" value="Genomic_DNA"/>
</dbReference>
<dbReference type="NCBIfam" id="TIGR00681">
    <property type="entry name" value="kdpC"/>
    <property type="match status" value="1"/>
</dbReference>
<comment type="subunit">
    <text evidence="11">The system is composed of three essential subunits: KdpA, KdpB and KdpC.</text>
</comment>
<comment type="subcellular location">
    <subcellularLocation>
        <location evidence="11">Cell membrane</location>
        <topology evidence="11">Single-pass membrane protein</topology>
    </subcellularLocation>
</comment>
<comment type="caution">
    <text evidence="12">The sequence shown here is derived from an EMBL/GenBank/DDBJ whole genome shotgun (WGS) entry which is preliminary data.</text>
</comment>
<dbReference type="PANTHER" id="PTHR30042">
    <property type="entry name" value="POTASSIUM-TRANSPORTING ATPASE C CHAIN"/>
    <property type="match status" value="1"/>
</dbReference>
<keyword evidence="5 11" id="KW-0547">Nucleotide-binding</keyword>
<dbReference type="GO" id="GO:0005886">
    <property type="term" value="C:plasma membrane"/>
    <property type="evidence" value="ECO:0007669"/>
    <property type="project" value="UniProtKB-SubCell"/>
</dbReference>
<comment type="similarity">
    <text evidence="11">Belongs to the KdpC family.</text>
</comment>
<keyword evidence="4 11" id="KW-0812">Transmembrane</keyword>
<evidence type="ECO:0000313" key="13">
    <source>
        <dbReference type="Proteomes" id="UP000544134"/>
    </source>
</evidence>
<accession>A0A848IEL5</accession>
<dbReference type="GO" id="GO:0008556">
    <property type="term" value="F:P-type potassium transmembrane transporter activity"/>
    <property type="evidence" value="ECO:0007669"/>
    <property type="project" value="InterPro"/>
</dbReference>
<keyword evidence="8 11" id="KW-1133">Transmembrane helix</keyword>
<keyword evidence="7 11" id="KW-0630">Potassium</keyword>
<dbReference type="HAMAP" id="MF_00276">
    <property type="entry name" value="KdpC"/>
    <property type="match status" value="1"/>
</dbReference>
<evidence type="ECO:0000313" key="12">
    <source>
        <dbReference type="EMBL" id="NML97976.1"/>
    </source>
</evidence>
<evidence type="ECO:0000256" key="3">
    <source>
        <dbReference type="ARBA" id="ARBA00022538"/>
    </source>
</evidence>
<dbReference type="Pfam" id="PF02669">
    <property type="entry name" value="KdpC"/>
    <property type="match status" value="1"/>
</dbReference>
<evidence type="ECO:0000256" key="5">
    <source>
        <dbReference type="ARBA" id="ARBA00022741"/>
    </source>
</evidence>
<dbReference type="PIRSF" id="PIRSF001296">
    <property type="entry name" value="K_ATPase_KdpC"/>
    <property type="match status" value="1"/>
</dbReference>
<name>A0A848IEL5_9BURK</name>
<keyword evidence="9 11" id="KW-0406">Ion transport</keyword>
<evidence type="ECO:0000256" key="10">
    <source>
        <dbReference type="ARBA" id="ARBA00023136"/>
    </source>
</evidence>
<evidence type="ECO:0000256" key="6">
    <source>
        <dbReference type="ARBA" id="ARBA00022840"/>
    </source>
</evidence>